<proteinExistence type="inferred from homology"/>
<dbReference type="Proteomes" id="UP001594351">
    <property type="component" value="Unassembled WGS sequence"/>
</dbReference>
<gene>
    <name evidence="4" type="ORF">ACFL27_03915</name>
</gene>
<comment type="similarity">
    <text evidence="2">Belongs to the DsrC/TusE family.</text>
</comment>
<evidence type="ECO:0000256" key="1">
    <source>
        <dbReference type="ARBA" id="ARBA00004496"/>
    </source>
</evidence>
<evidence type="ECO:0000256" key="2">
    <source>
        <dbReference type="ARBA" id="ARBA00005718"/>
    </source>
</evidence>
<comment type="caution">
    <text evidence="4">The sequence shown here is derived from an EMBL/GenBank/DDBJ whole genome shotgun (WGS) entry which is preliminary data.</text>
</comment>
<dbReference type="InterPro" id="IPR042072">
    <property type="entry name" value="DsrC-like_C"/>
</dbReference>
<dbReference type="PANTHER" id="PTHR37010">
    <property type="entry name" value="SULFURTRANSFERASE TUSE"/>
    <property type="match status" value="1"/>
</dbReference>
<comment type="subcellular location">
    <subcellularLocation>
        <location evidence="1">Cytoplasm</location>
    </subcellularLocation>
</comment>
<dbReference type="InterPro" id="IPR029021">
    <property type="entry name" value="Prot-tyrosine_phosphatase-like"/>
</dbReference>
<dbReference type="InterPro" id="IPR007453">
    <property type="entry name" value="DsrC/TusE"/>
</dbReference>
<organism evidence="4 5">
    <name type="scientific">candidate division CSSED10-310 bacterium</name>
    <dbReference type="NCBI Taxonomy" id="2855610"/>
    <lineage>
        <taxon>Bacteria</taxon>
        <taxon>Bacteria division CSSED10-310</taxon>
    </lineage>
</organism>
<dbReference type="SUPFAM" id="SSF69721">
    <property type="entry name" value="DsrC, the gamma subunit of dissimilatory sulfite reductase"/>
    <property type="match status" value="2"/>
</dbReference>
<accession>A0ABV6YT03</accession>
<dbReference type="NCBIfam" id="TIGR03342">
    <property type="entry name" value="dsrC_tusE_dsvC"/>
    <property type="match status" value="1"/>
</dbReference>
<dbReference type="Pfam" id="PF04358">
    <property type="entry name" value="DsrC"/>
    <property type="match status" value="2"/>
</dbReference>
<keyword evidence="5" id="KW-1185">Reference proteome</keyword>
<dbReference type="InterPro" id="IPR043163">
    <property type="entry name" value="DsrC-like_N"/>
</dbReference>
<reference evidence="4 5" key="1">
    <citation type="submission" date="2024-09" db="EMBL/GenBank/DDBJ databases">
        <title>Laminarin stimulates single cell rates of sulfate reduction while oxygen inhibits transcriptomic activity in coastal marine sediment.</title>
        <authorList>
            <person name="Lindsay M."/>
            <person name="Orcutt B."/>
            <person name="Emerson D."/>
            <person name="Stepanauskas R."/>
            <person name="D'Angelo T."/>
        </authorList>
    </citation>
    <scope>NUCLEOTIDE SEQUENCE [LARGE SCALE GENOMIC DNA]</scope>
    <source>
        <strain evidence="4">SAG AM-311-K15</strain>
    </source>
</reference>
<dbReference type="Gene3D" id="3.90.190.10">
    <property type="entry name" value="Protein tyrosine phosphatase superfamily"/>
    <property type="match status" value="1"/>
</dbReference>
<evidence type="ECO:0000256" key="3">
    <source>
        <dbReference type="ARBA" id="ARBA00022490"/>
    </source>
</evidence>
<dbReference type="EMBL" id="JBHPBY010000033">
    <property type="protein sequence ID" value="MFC1849335.1"/>
    <property type="molecule type" value="Genomic_DNA"/>
</dbReference>
<keyword evidence="3" id="KW-0963">Cytoplasm</keyword>
<dbReference type="PANTHER" id="PTHR37010:SF1">
    <property type="entry name" value="SULFURTRANSFERASE TUSE"/>
    <property type="match status" value="1"/>
</dbReference>
<name>A0ABV6YT03_UNCC1</name>
<dbReference type="Gene3D" id="1.10.10.370">
    <property type="entry name" value="DsrC-like protein, C-terminal domain"/>
    <property type="match status" value="2"/>
</dbReference>
<dbReference type="SUPFAM" id="SSF52799">
    <property type="entry name" value="(Phosphotyrosine protein) phosphatases II"/>
    <property type="match status" value="1"/>
</dbReference>
<protein>
    <submittedName>
        <fullName evidence="4">TusE/DsrC/DsvC family sulfur relay protein</fullName>
    </submittedName>
</protein>
<dbReference type="InterPro" id="IPR025526">
    <property type="entry name" value="DsrC-like_dom_sf"/>
</dbReference>
<sequence>MRNAKRFDERITIGVVPDSEDLKQLKDLGYKTLVDLRDEEEIFGGLVEKRALDLGLKYVKIPIYRDKITTEFVTQFYSCIYGKGSALIYCFSRFGKRPLAFLLLFDAVTQLKSLAWIYKEAAKFGLTFYGDIALQSFLINFYNTGCVEPIVKSIQKLRPDLFKKMNSVQRVYEYKEKVYRLDSEGFLFNFNDWDENFAIGMAFGSGMIQDLTPRHWQVIHFIRKTYQELGWCPLVFQTCKSQKLNIKEFEELFPTGYLRGACRLAGITYKEGFYEKGMRKVKIPEGAAAFDENKVYEVDVRGFLVNFTQWDEHFAIYKVHELKMAIGLTEEHWEIIYYLRQYYGENGMVPTIYRMCEDNQLSLLELEHLFADGYHRGAVKIAGLRVR</sequence>
<evidence type="ECO:0000313" key="5">
    <source>
        <dbReference type="Proteomes" id="UP001594351"/>
    </source>
</evidence>
<dbReference type="Gene3D" id="3.30.1420.10">
    <property type="match status" value="2"/>
</dbReference>
<evidence type="ECO:0000313" key="4">
    <source>
        <dbReference type="EMBL" id="MFC1849335.1"/>
    </source>
</evidence>